<accession>A0ABR5EBS3</accession>
<dbReference type="CDD" id="cd00085">
    <property type="entry name" value="HNHc"/>
    <property type="match status" value="1"/>
</dbReference>
<dbReference type="InterPro" id="IPR046921">
    <property type="entry name" value="ABC-3C_CTD11"/>
</dbReference>
<feature type="domain" description="HNH nuclease" evidence="1">
    <location>
        <begin position="24"/>
        <end position="90"/>
    </location>
</feature>
<dbReference type="Gene3D" id="1.10.30.50">
    <property type="match status" value="1"/>
</dbReference>
<evidence type="ECO:0000259" key="1">
    <source>
        <dbReference type="Pfam" id="PF13391"/>
    </source>
</evidence>
<dbReference type="InterPro" id="IPR003615">
    <property type="entry name" value="HNH_nuc"/>
</dbReference>
<feature type="domain" description="ABC-three component systems C-terminal" evidence="2">
    <location>
        <begin position="117"/>
        <end position="251"/>
    </location>
</feature>
<evidence type="ECO:0000259" key="2">
    <source>
        <dbReference type="Pfam" id="PF20277"/>
    </source>
</evidence>
<evidence type="ECO:0008006" key="5">
    <source>
        <dbReference type="Google" id="ProtNLM"/>
    </source>
</evidence>
<evidence type="ECO:0000313" key="3">
    <source>
        <dbReference type="EMBL" id="KKD50588.1"/>
    </source>
</evidence>
<proteinExistence type="predicted"/>
<sequence>MVDNRVNPTSNMKLLLYNQVDGRCPFCGKNLHYVKNQIQTLFEVAHIYPANPKSYESELLKDVPRLSEDVNSIENLIVVCRDCHKKFDHPRTTEDYYRWYDLKKDLMLNDKAKSAFFDNNVNEEIIKVMDALLKIECESDLAQLRLSALKLDEKINSENSFIFKKKIRDQVVDYYLMVRDQFKELDTISPYQFEKIATQVKGCYLTLIETNENQEEVFSMLVVWLNEKTGKISQPACEIIISFFIQNCEVFS</sequence>
<comment type="caution">
    <text evidence="3">The sequence shown here is derived from an EMBL/GenBank/DDBJ whole genome shotgun (WGS) entry which is preliminary data.</text>
</comment>
<gene>
    <name evidence="3" type="ORF">UQ68_01785</name>
</gene>
<dbReference type="Pfam" id="PF13391">
    <property type="entry name" value="HNH_2"/>
    <property type="match status" value="1"/>
</dbReference>
<dbReference type="RefSeq" id="WP_046325938.1">
    <property type="nucleotide sequence ID" value="NZ_JACTHD010000003.1"/>
</dbReference>
<name>A0ABR5EBS3_LISSE</name>
<dbReference type="Pfam" id="PF20277">
    <property type="entry name" value="CTD11"/>
    <property type="match status" value="1"/>
</dbReference>
<organism evidence="3 4">
    <name type="scientific">Listeria seeligeri</name>
    <dbReference type="NCBI Taxonomy" id="1640"/>
    <lineage>
        <taxon>Bacteria</taxon>
        <taxon>Bacillati</taxon>
        <taxon>Bacillota</taxon>
        <taxon>Bacilli</taxon>
        <taxon>Bacillales</taxon>
        <taxon>Listeriaceae</taxon>
        <taxon>Listeria</taxon>
    </lineage>
</organism>
<dbReference type="EMBL" id="JYOM01000001">
    <property type="protein sequence ID" value="KKD50588.1"/>
    <property type="molecule type" value="Genomic_DNA"/>
</dbReference>
<protein>
    <recommendedName>
        <fullName evidence="5">HNH endonuclease</fullName>
    </recommendedName>
</protein>
<dbReference type="Proteomes" id="UP000033536">
    <property type="component" value="Unassembled WGS sequence"/>
</dbReference>
<reference evidence="3 4" key="1">
    <citation type="submission" date="2015-02" db="EMBL/GenBank/DDBJ databases">
        <title>Sequencing of Listeria spp. dairy environmental strains.</title>
        <authorList>
            <person name="Muhterem-Uyar M."/>
            <person name="Wagner M."/>
            <person name="Schmitz-Esser S."/>
            <person name="Stessl B."/>
        </authorList>
    </citation>
    <scope>NUCLEOTIDE SEQUENCE [LARGE SCALE GENOMIC DNA]</scope>
    <source>
        <strain evidence="3 4">7KSM</strain>
    </source>
</reference>
<keyword evidence="4" id="KW-1185">Reference proteome</keyword>
<evidence type="ECO:0000313" key="4">
    <source>
        <dbReference type="Proteomes" id="UP000033536"/>
    </source>
</evidence>